<dbReference type="PANTHER" id="PTHR43734:SF7">
    <property type="entry name" value="4,4'-DIAPONEUROSPORENE OXYGENASE"/>
    <property type="match status" value="1"/>
</dbReference>
<evidence type="ECO:0000313" key="3">
    <source>
        <dbReference type="EMBL" id="KAF2724200.1"/>
    </source>
</evidence>
<evidence type="ECO:0000256" key="1">
    <source>
        <dbReference type="ARBA" id="ARBA00023002"/>
    </source>
</evidence>
<dbReference type="Gene3D" id="3.30.70.1990">
    <property type="match status" value="1"/>
</dbReference>
<keyword evidence="4" id="KW-1185">Reference proteome</keyword>
<keyword evidence="1" id="KW-0560">Oxidoreductase</keyword>
<dbReference type="EMBL" id="MU003772">
    <property type="protein sequence ID" value="KAF2724200.1"/>
    <property type="molecule type" value="Genomic_DNA"/>
</dbReference>
<dbReference type="PANTHER" id="PTHR43734">
    <property type="entry name" value="PHYTOENE DESATURASE"/>
    <property type="match status" value="1"/>
</dbReference>
<dbReference type="Gene3D" id="3.50.50.60">
    <property type="entry name" value="FAD/NAD(P)-binding domain"/>
    <property type="match status" value="1"/>
</dbReference>
<dbReference type="Pfam" id="PF13450">
    <property type="entry name" value="NAD_binding_8"/>
    <property type="match status" value="1"/>
</dbReference>
<sequence>MQALNTHSLLTLVTSVILPPVSGVYGIAIRDSTSSGYPNPSVVERDVIVVGGGSGGTFASVRLAQLGKSVALIEREDRLGGNVATYADPATNKTLDYGVNLYSNISVARDYLASLDIDTIAYEGYYPGGKTLYLDYTSREVLPAAAPGNETAAAQIYYREMEKYGDLFSAPGYFLPDPIPSDLLLPWGEWLKKYNATAFAYDVFYVQAGNALQQLTLYIMKYYNLSGFRTNAITTKNHGNQIIYNTAYARLGGAANVFLSSKIRSIVRSNEGVVARVETPNGIQIIKSKKLVIAIRPKYIDLKPFLDLRQDETRLTKQFTNIHTWTAVLKDTGLPDDVGVELVDSAAEGGVPALPETLGIAQSGIPGIDARAYWWCTQTPITRETAESQMLRTADFVQQSLNYTSPNGTKPSLSGLERHSPYFVYTSREAVAGGFYKELNELQGRYNTFWTGAAWESENSASIWKFTEEVMLPALLKSLG</sequence>
<reference evidence="3" key="1">
    <citation type="journal article" date="2020" name="Stud. Mycol.">
        <title>101 Dothideomycetes genomes: a test case for predicting lifestyles and emergence of pathogens.</title>
        <authorList>
            <person name="Haridas S."/>
            <person name="Albert R."/>
            <person name="Binder M."/>
            <person name="Bloem J."/>
            <person name="Labutti K."/>
            <person name="Salamov A."/>
            <person name="Andreopoulos B."/>
            <person name="Baker S."/>
            <person name="Barry K."/>
            <person name="Bills G."/>
            <person name="Bluhm B."/>
            <person name="Cannon C."/>
            <person name="Castanera R."/>
            <person name="Culley D."/>
            <person name="Daum C."/>
            <person name="Ezra D."/>
            <person name="Gonzalez J."/>
            <person name="Henrissat B."/>
            <person name="Kuo A."/>
            <person name="Liang C."/>
            <person name="Lipzen A."/>
            <person name="Lutzoni F."/>
            <person name="Magnuson J."/>
            <person name="Mondo S."/>
            <person name="Nolan M."/>
            <person name="Ohm R."/>
            <person name="Pangilinan J."/>
            <person name="Park H.-J."/>
            <person name="Ramirez L."/>
            <person name="Alfaro M."/>
            <person name="Sun H."/>
            <person name="Tritt A."/>
            <person name="Yoshinaga Y."/>
            <person name="Zwiers L.-H."/>
            <person name="Turgeon B."/>
            <person name="Goodwin S."/>
            <person name="Spatafora J."/>
            <person name="Crous P."/>
            <person name="Grigoriev I."/>
        </authorList>
    </citation>
    <scope>NUCLEOTIDE SEQUENCE</scope>
    <source>
        <strain evidence="3">CBS 116435</strain>
    </source>
</reference>
<feature type="signal peptide" evidence="2">
    <location>
        <begin position="1"/>
        <end position="23"/>
    </location>
</feature>
<dbReference type="Proteomes" id="UP000799441">
    <property type="component" value="Unassembled WGS sequence"/>
</dbReference>
<protein>
    <submittedName>
        <fullName evidence="3">FAD/NAD(P)-binding domain-containing protein</fullName>
    </submittedName>
</protein>
<dbReference type="InterPro" id="IPR036188">
    <property type="entry name" value="FAD/NAD-bd_sf"/>
</dbReference>
<evidence type="ECO:0000256" key="2">
    <source>
        <dbReference type="SAM" id="SignalP"/>
    </source>
</evidence>
<keyword evidence="2" id="KW-0732">Signal</keyword>
<name>A0A9P4UTK5_9PEZI</name>
<gene>
    <name evidence="3" type="ORF">K431DRAFT_217956</name>
</gene>
<dbReference type="SUPFAM" id="SSF51905">
    <property type="entry name" value="FAD/NAD(P)-binding domain"/>
    <property type="match status" value="1"/>
</dbReference>
<accession>A0A9P4UTK5</accession>
<comment type="caution">
    <text evidence="3">The sequence shown here is derived from an EMBL/GenBank/DDBJ whole genome shotgun (WGS) entry which is preliminary data.</text>
</comment>
<proteinExistence type="predicted"/>
<dbReference type="AlphaFoldDB" id="A0A9P4UTK5"/>
<evidence type="ECO:0000313" key="4">
    <source>
        <dbReference type="Proteomes" id="UP000799441"/>
    </source>
</evidence>
<dbReference type="Gene3D" id="1.10.405.20">
    <property type="match status" value="1"/>
</dbReference>
<organism evidence="3 4">
    <name type="scientific">Polychaeton citri CBS 116435</name>
    <dbReference type="NCBI Taxonomy" id="1314669"/>
    <lineage>
        <taxon>Eukaryota</taxon>
        <taxon>Fungi</taxon>
        <taxon>Dikarya</taxon>
        <taxon>Ascomycota</taxon>
        <taxon>Pezizomycotina</taxon>
        <taxon>Dothideomycetes</taxon>
        <taxon>Dothideomycetidae</taxon>
        <taxon>Capnodiales</taxon>
        <taxon>Capnodiaceae</taxon>
        <taxon>Polychaeton</taxon>
    </lineage>
</organism>
<dbReference type="GO" id="GO:0016491">
    <property type="term" value="F:oxidoreductase activity"/>
    <property type="evidence" value="ECO:0007669"/>
    <property type="project" value="UniProtKB-KW"/>
</dbReference>
<dbReference type="OrthoDB" id="68575at2759"/>
<feature type="chain" id="PRO_5040447660" evidence="2">
    <location>
        <begin position="24"/>
        <end position="480"/>
    </location>
</feature>